<dbReference type="Proteomes" id="UP001144204">
    <property type="component" value="Unassembled WGS sequence"/>
</dbReference>
<evidence type="ECO:0000313" key="2">
    <source>
        <dbReference type="Proteomes" id="UP001144204"/>
    </source>
</evidence>
<evidence type="ECO:0000313" key="1">
    <source>
        <dbReference type="EMBL" id="GLB46933.1"/>
    </source>
</evidence>
<keyword evidence="2" id="KW-1185">Reference proteome</keyword>
<organism evidence="1 2">
    <name type="scientific">Philodulcilactobacillus myokoensis</name>
    <dbReference type="NCBI Taxonomy" id="2929573"/>
    <lineage>
        <taxon>Bacteria</taxon>
        <taxon>Bacillati</taxon>
        <taxon>Bacillota</taxon>
        <taxon>Bacilli</taxon>
        <taxon>Lactobacillales</taxon>
        <taxon>Lactobacillaceae</taxon>
        <taxon>Philodulcilactobacillus</taxon>
    </lineage>
</organism>
<comment type="caution">
    <text evidence="1">The sequence shown here is derived from an EMBL/GenBank/DDBJ whole genome shotgun (WGS) entry which is preliminary data.</text>
</comment>
<proteinExistence type="predicted"/>
<dbReference type="AlphaFoldDB" id="A0A9W6B1Y9"/>
<reference evidence="1" key="2">
    <citation type="journal article" date="2023" name="PLoS ONE">
        <title>Philodulcilactobacillus myokoensis gen. nov., sp. nov., a fructophilic, acidophilic, and agar-phobic lactic acid bacterium isolated from fermented vegetable extracts.</title>
        <authorList>
            <person name="Kouya T."/>
            <person name="Ishiyama Y."/>
            <person name="Ohashi S."/>
            <person name="Kumakubo R."/>
            <person name="Yamazaki T."/>
            <person name="Otaki T."/>
        </authorList>
    </citation>
    <scope>NUCLEOTIDE SEQUENCE</scope>
    <source>
        <strain evidence="1">WR16-4</strain>
    </source>
</reference>
<dbReference type="EMBL" id="BRPL01000002">
    <property type="protein sequence ID" value="GLB46933.1"/>
    <property type="molecule type" value="Genomic_DNA"/>
</dbReference>
<accession>A0A9W6B1Y9</accession>
<sequence>MQFLINVLPNNHLTNHKLKLLIENIAYQNNSNVQLIIKKSFINHEMIDFLSHASLKIQIVNHYSDVSLDKDDSYYWINLKDNDCLLPSAIDQWQSVLCRHPSSELWLHSLKNEKSFNQQMNYLIKKADHAKRNTIQNLFYQHVQLKDLSLKQKLAISFGLQEYNILKDTDRFDFLSQSADMNLNQILFKCNLNTLQKFDPSKFTTILHLMLDHQEILSLQMPTVAISLMKLNRQMEWLNQVFTGMRDIGDANFLGSYHVFAANQIKNSLLILRNSKLNRSKKRKILDRIIQYNQKLPYIFRIKNISKMAMGRLTRFSNQLLSKKGL</sequence>
<name>A0A9W6B1Y9_9LACO</name>
<dbReference type="RefSeq" id="WP_286136395.1">
    <property type="nucleotide sequence ID" value="NZ_BRPL01000002.1"/>
</dbReference>
<reference evidence="1" key="1">
    <citation type="submission" date="2022-07" db="EMBL/GenBank/DDBJ databases">
        <authorList>
            <person name="Kouya T."/>
            <person name="Ishiyama Y."/>
        </authorList>
    </citation>
    <scope>NUCLEOTIDE SEQUENCE</scope>
    <source>
        <strain evidence="1">WR16-4</strain>
    </source>
</reference>
<gene>
    <name evidence="1" type="ORF">WR164_09120</name>
</gene>
<protein>
    <submittedName>
        <fullName evidence="1">Uncharacterized protein</fullName>
    </submittedName>
</protein>